<dbReference type="Pfam" id="PF13185">
    <property type="entry name" value="GAF_2"/>
    <property type="match status" value="1"/>
</dbReference>
<dbReference type="Gene3D" id="1.10.10.10">
    <property type="entry name" value="Winged helix-like DNA-binding domain superfamily/Winged helix DNA-binding domain"/>
    <property type="match status" value="1"/>
</dbReference>
<dbReference type="InterPro" id="IPR005561">
    <property type="entry name" value="ANTAR"/>
</dbReference>
<evidence type="ECO:0000256" key="1">
    <source>
        <dbReference type="ARBA" id="ARBA00023015"/>
    </source>
</evidence>
<dbReference type="RefSeq" id="WP_344868100.1">
    <property type="nucleotide sequence ID" value="NZ_BAAAZN010000023.1"/>
</dbReference>
<dbReference type="PROSITE" id="PS50921">
    <property type="entry name" value="ANTAR"/>
    <property type="match status" value="1"/>
</dbReference>
<dbReference type="InterPro" id="IPR036388">
    <property type="entry name" value="WH-like_DNA-bd_sf"/>
</dbReference>
<accession>A0ABP6Y9L7</accession>
<dbReference type="SMART" id="SM01012">
    <property type="entry name" value="ANTAR"/>
    <property type="match status" value="1"/>
</dbReference>
<dbReference type="Proteomes" id="UP001500689">
    <property type="component" value="Unassembled WGS sequence"/>
</dbReference>
<sequence length="235" mass="25732">MTERLDELASAMRELTQALEHDDQENVVFSTICAEAVRAIPEADLASITAIHDGQAETAASTDPRADEIDRAQYTIGEGPCLRAAATGEVVRISVPEAGEVWPDFVAAAKQFDVGSYLAAPLRADETVTGALNLFGFGDSGFRTLESDVLTVYTTVVGFGLRTAQRYREAQLRADQLDQALRSRGVIEQAKGMLMAIHRIDEDAAMQRLIAESQSTNTKLREVARRFVDTVRKRD</sequence>
<gene>
    <name evidence="4" type="ORF">GCM10022222_75430</name>
</gene>
<protein>
    <submittedName>
        <fullName evidence="4">GAF and ANTAR domain-containing protein</fullName>
    </submittedName>
</protein>
<organism evidence="4 5">
    <name type="scientific">Amycolatopsis ultiminotia</name>
    <dbReference type="NCBI Taxonomy" id="543629"/>
    <lineage>
        <taxon>Bacteria</taxon>
        <taxon>Bacillati</taxon>
        <taxon>Actinomycetota</taxon>
        <taxon>Actinomycetes</taxon>
        <taxon>Pseudonocardiales</taxon>
        <taxon>Pseudonocardiaceae</taxon>
        <taxon>Amycolatopsis</taxon>
    </lineage>
</organism>
<reference evidence="5" key="1">
    <citation type="journal article" date="2019" name="Int. J. Syst. Evol. Microbiol.">
        <title>The Global Catalogue of Microorganisms (GCM) 10K type strain sequencing project: providing services to taxonomists for standard genome sequencing and annotation.</title>
        <authorList>
            <consortium name="The Broad Institute Genomics Platform"/>
            <consortium name="The Broad Institute Genome Sequencing Center for Infectious Disease"/>
            <person name="Wu L."/>
            <person name="Ma J."/>
        </authorList>
    </citation>
    <scope>NUCLEOTIDE SEQUENCE [LARGE SCALE GENOMIC DNA]</scope>
    <source>
        <strain evidence="5">JCM 16898</strain>
    </source>
</reference>
<dbReference type="SUPFAM" id="SSF55781">
    <property type="entry name" value="GAF domain-like"/>
    <property type="match status" value="1"/>
</dbReference>
<dbReference type="PIRSF" id="PIRSF036625">
    <property type="entry name" value="GAF_ANTAR"/>
    <property type="match status" value="1"/>
</dbReference>
<keyword evidence="5" id="KW-1185">Reference proteome</keyword>
<evidence type="ECO:0000259" key="3">
    <source>
        <dbReference type="PROSITE" id="PS50921"/>
    </source>
</evidence>
<keyword evidence="1" id="KW-0805">Transcription regulation</keyword>
<name>A0ABP6Y9L7_9PSEU</name>
<dbReference type="SMART" id="SM00065">
    <property type="entry name" value="GAF"/>
    <property type="match status" value="1"/>
</dbReference>
<dbReference type="EMBL" id="BAAAZN010000023">
    <property type="protein sequence ID" value="GAA3579512.1"/>
    <property type="molecule type" value="Genomic_DNA"/>
</dbReference>
<evidence type="ECO:0000313" key="5">
    <source>
        <dbReference type="Proteomes" id="UP001500689"/>
    </source>
</evidence>
<dbReference type="Gene3D" id="3.30.450.40">
    <property type="match status" value="1"/>
</dbReference>
<dbReference type="InterPro" id="IPR029016">
    <property type="entry name" value="GAF-like_dom_sf"/>
</dbReference>
<dbReference type="InterPro" id="IPR012074">
    <property type="entry name" value="GAF_ANTAR"/>
</dbReference>
<keyword evidence="2" id="KW-0804">Transcription</keyword>
<dbReference type="InterPro" id="IPR003018">
    <property type="entry name" value="GAF"/>
</dbReference>
<evidence type="ECO:0000256" key="2">
    <source>
        <dbReference type="ARBA" id="ARBA00023163"/>
    </source>
</evidence>
<comment type="caution">
    <text evidence="4">The sequence shown here is derived from an EMBL/GenBank/DDBJ whole genome shotgun (WGS) entry which is preliminary data.</text>
</comment>
<evidence type="ECO:0000313" key="4">
    <source>
        <dbReference type="EMBL" id="GAA3579512.1"/>
    </source>
</evidence>
<proteinExistence type="predicted"/>
<dbReference type="Pfam" id="PF03861">
    <property type="entry name" value="ANTAR"/>
    <property type="match status" value="1"/>
</dbReference>
<feature type="domain" description="ANTAR" evidence="3">
    <location>
        <begin position="167"/>
        <end position="228"/>
    </location>
</feature>